<dbReference type="PANTHER" id="PTHR22803">
    <property type="entry name" value="MANNOSE, PHOSPHOLIPASE, LECTIN RECEPTOR RELATED"/>
    <property type="match status" value="1"/>
</dbReference>
<dbReference type="Pfam" id="PF00059">
    <property type="entry name" value="Lectin_C"/>
    <property type="match status" value="2"/>
</dbReference>
<dbReference type="SUPFAM" id="SSF56436">
    <property type="entry name" value="C-type lectin-like"/>
    <property type="match status" value="2"/>
</dbReference>
<dbReference type="InterPro" id="IPR016187">
    <property type="entry name" value="CTDL_fold"/>
</dbReference>
<protein>
    <submittedName>
        <fullName evidence="1">Uncharacterized protein</fullName>
    </submittedName>
</protein>
<organism evidence="1">
    <name type="scientific">Cyprideis torosa</name>
    <dbReference type="NCBI Taxonomy" id="163714"/>
    <lineage>
        <taxon>Eukaryota</taxon>
        <taxon>Metazoa</taxon>
        <taxon>Ecdysozoa</taxon>
        <taxon>Arthropoda</taxon>
        <taxon>Crustacea</taxon>
        <taxon>Oligostraca</taxon>
        <taxon>Ostracoda</taxon>
        <taxon>Podocopa</taxon>
        <taxon>Podocopida</taxon>
        <taxon>Cytherocopina</taxon>
        <taxon>Cytheroidea</taxon>
        <taxon>Cytherideidae</taxon>
        <taxon>Cyprideis</taxon>
    </lineage>
</organism>
<dbReference type="SMART" id="SM00034">
    <property type="entry name" value="CLECT"/>
    <property type="match status" value="2"/>
</dbReference>
<name>A0A7R8WNE7_9CRUS</name>
<reference evidence="1" key="1">
    <citation type="submission" date="2020-11" db="EMBL/GenBank/DDBJ databases">
        <authorList>
            <person name="Tran Van P."/>
        </authorList>
    </citation>
    <scope>NUCLEOTIDE SEQUENCE</scope>
</reference>
<evidence type="ECO:0000313" key="1">
    <source>
        <dbReference type="EMBL" id="CAD7232264.1"/>
    </source>
</evidence>
<dbReference type="InterPro" id="IPR016186">
    <property type="entry name" value="C-type_lectin-like/link_sf"/>
</dbReference>
<dbReference type="AlphaFoldDB" id="A0A7R8WNE7"/>
<dbReference type="InterPro" id="IPR050111">
    <property type="entry name" value="C-type_lectin/snaclec_domain"/>
</dbReference>
<dbReference type="Gene3D" id="3.10.100.10">
    <property type="entry name" value="Mannose-Binding Protein A, subunit A"/>
    <property type="match status" value="2"/>
</dbReference>
<proteinExistence type="predicted"/>
<accession>A0A7R8WNE7</accession>
<gene>
    <name evidence="1" type="ORF">CTOB1V02_LOCUS10102</name>
</gene>
<sequence>MKLVLICALLPVLVQGKSIQQPNPNPELAEPYDGQCDDPFLPTRYGHCYWPSFRALRANWYDAQTRCRLLHPRAHLAQFEDSEELLAAVFFLNSMSNCSAWAEVGPWIGAIEVEGSNAFVWGTTNSPLETSYWHSDEPNSPGEQDAVALTCADSFKWQDLEKEAELAFLCELAANPPSIKLTCPEGFLLIGESCYAFGDETQLNWDDSQTYCRSLVAGGRLTEFETEREFHLVTDFLRENKTTSYYWIGAEQRGDSLHYQWSSTTWPLTFYNWYNTQPDNSGSGNAIYIQRNFDWQWMDGPKESSSYLRFQLCETTPLEAEASK</sequence>
<dbReference type="PROSITE" id="PS50041">
    <property type="entry name" value="C_TYPE_LECTIN_2"/>
    <property type="match status" value="2"/>
</dbReference>
<dbReference type="EMBL" id="OB664442">
    <property type="protein sequence ID" value="CAD7232264.1"/>
    <property type="molecule type" value="Genomic_DNA"/>
</dbReference>
<dbReference type="CDD" id="cd00037">
    <property type="entry name" value="CLECT"/>
    <property type="match status" value="2"/>
</dbReference>
<dbReference type="InterPro" id="IPR001304">
    <property type="entry name" value="C-type_lectin-like"/>
</dbReference>
<dbReference type="OrthoDB" id="6340082at2759"/>